<dbReference type="EnsemblBacteria" id="AAS94689">
    <property type="protein sequence ID" value="AAS94689"/>
    <property type="gene ID" value="DVU_0205"/>
</dbReference>
<proteinExistence type="predicted"/>
<gene>
    <name evidence="1" type="ordered locus">DVU_0205</name>
</gene>
<dbReference type="PaxDb" id="882-DVU_0205"/>
<dbReference type="RefSeq" id="WP_010937515.1">
    <property type="nucleotide sequence ID" value="NC_002937.3"/>
</dbReference>
<dbReference type="KEGG" id="dvu:DVU_0205"/>
<protein>
    <submittedName>
        <fullName evidence="1">Uncharacterized protein</fullName>
    </submittedName>
</protein>
<dbReference type="PhylomeDB" id="Q72FK8"/>
<organism evidence="1 2">
    <name type="scientific">Nitratidesulfovibrio vulgaris (strain ATCC 29579 / DSM 644 / CCUG 34227 / NCIMB 8303 / VKM B-1760 / Hildenborough)</name>
    <name type="common">Desulfovibrio vulgaris</name>
    <dbReference type="NCBI Taxonomy" id="882"/>
    <lineage>
        <taxon>Bacteria</taxon>
        <taxon>Pseudomonadati</taxon>
        <taxon>Thermodesulfobacteriota</taxon>
        <taxon>Desulfovibrionia</taxon>
        <taxon>Desulfovibrionales</taxon>
        <taxon>Desulfovibrionaceae</taxon>
        <taxon>Nitratidesulfovibrio</taxon>
    </lineage>
</organism>
<dbReference type="EMBL" id="AE017285">
    <property type="protein sequence ID" value="AAS94689.1"/>
    <property type="molecule type" value="Genomic_DNA"/>
</dbReference>
<dbReference type="Proteomes" id="UP000002194">
    <property type="component" value="Chromosome"/>
</dbReference>
<reference evidence="1 2" key="1">
    <citation type="journal article" date="2004" name="Nat. Biotechnol.">
        <title>The genome sequence of the anaerobic, sulfate-reducing bacterium Desulfovibrio vulgaris Hildenborough.</title>
        <authorList>
            <person name="Heidelberg J.F."/>
            <person name="Seshadri R."/>
            <person name="Haveman S.A."/>
            <person name="Hemme C.L."/>
            <person name="Paulsen I.T."/>
            <person name="Kolonay J.F."/>
            <person name="Eisen J.A."/>
            <person name="Ward N."/>
            <person name="Methe B."/>
            <person name="Brinkac L.M."/>
            <person name="Daugherty S.C."/>
            <person name="Deboy R.T."/>
            <person name="Dodson R.J."/>
            <person name="Durkin A.S."/>
            <person name="Madupu R."/>
            <person name="Nelson W.C."/>
            <person name="Sullivan S.A."/>
            <person name="Fouts D."/>
            <person name="Haft D.H."/>
            <person name="Selengut J."/>
            <person name="Peterson J.D."/>
            <person name="Davidsen T.M."/>
            <person name="Zafar N."/>
            <person name="Zhou L."/>
            <person name="Radune D."/>
            <person name="Dimitrov G."/>
            <person name="Hance M."/>
            <person name="Tran K."/>
            <person name="Khouri H."/>
            <person name="Gill J."/>
            <person name="Utterback T.R."/>
            <person name="Feldblyum T.V."/>
            <person name="Wall J.D."/>
            <person name="Voordouw G."/>
            <person name="Fraser C.M."/>
        </authorList>
    </citation>
    <scope>NUCLEOTIDE SEQUENCE [LARGE SCALE GENOMIC DNA]</scope>
    <source>
        <strain evidence="2">ATCC 29579 / DSM 644 / NCIMB 8303 / VKM B-1760 / Hildenborough</strain>
    </source>
</reference>
<dbReference type="PATRIC" id="fig|882.5.peg.197"/>
<dbReference type="AlphaFoldDB" id="Q72FK8"/>
<dbReference type="STRING" id="882.DVU_0205"/>
<evidence type="ECO:0000313" key="1">
    <source>
        <dbReference type="EMBL" id="AAS94689.1"/>
    </source>
</evidence>
<keyword evidence="2" id="KW-1185">Reference proteome</keyword>
<accession>Q72FK8</accession>
<sequence length="55" mass="6129">MSKEVLVTVLRLALTHGVPAVLDAVERCKGEVTVEKIRQLADLVPDPDSYDRPER</sequence>
<name>Q72FK8_NITV2</name>
<evidence type="ECO:0000313" key="2">
    <source>
        <dbReference type="Proteomes" id="UP000002194"/>
    </source>
</evidence>
<dbReference type="HOGENOM" id="CLU_3167326_0_0_7"/>